<feature type="compositionally biased region" description="Basic residues" evidence="1">
    <location>
        <begin position="27"/>
        <end position="42"/>
    </location>
</feature>
<feature type="region of interest" description="Disordered" evidence="1">
    <location>
        <begin position="1"/>
        <end position="42"/>
    </location>
</feature>
<proteinExistence type="predicted"/>
<gene>
    <name evidence="2" type="ORF">E2562_021456</name>
</gene>
<evidence type="ECO:0000256" key="1">
    <source>
        <dbReference type="SAM" id="MobiDB-lite"/>
    </source>
</evidence>
<dbReference type="EMBL" id="SPHZ02000010">
    <property type="protein sequence ID" value="KAF0896301.1"/>
    <property type="molecule type" value="Genomic_DNA"/>
</dbReference>
<name>A0A6G1C8E2_9ORYZ</name>
<evidence type="ECO:0000313" key="2">
    <source>
        <dbReference type="EMBL" id="KAF0896301.1"/>
    </source>
</evidence>
<feature type="compositionally biased region" description="Pro residues" evidence="1">
    <location>
        <begin position="1"/>
        <end position="17"/>
    </location>
</feature>
<keyword evidence="3" id="KW-1185">Reference proteome</keyword>
<reference evidence="2 3" key="1">
    <citation type="submission" date="2019-11" db="EMBL/GenBank/DDBJ databases">
        <title>Whole genome sequence of Oryza granulata.</title>
        <authorList>
            <person name="Li W."/>
        </authorList>
    </citation>
    <scope>NUCLEOTIDE SEQUENCE [LARGE SCALE GENOMIC DNA]</scope>
    <source>
        <strain evidence="3">cv. Menghai</strain>
        <tissue evidence="2">Leaf</tissue>
    </source>
</reference>
<sequence>MLPPPSRHLPPPSPPGRAHPAAGVPRKEKKKGKEGKGRKVKKKESVFIADQVLKARKMGINRMKVLLKYSDAGDLKPAFQEVKA</sequence>
<accession>A0A6G1C8E2</accession>
<dbReference type="AlphaFoldDB" id="A0A6G1C8E2"/>
<evidence type="ECO:0000313" key="3">
    <source>
        <dbReference type="Proteomes" id="UP000479710"/>
    </source>
</evidence>
<dbReference type="Proteomes" id="UP000479710">
    <property type="component" value="Unassembled WGS sequence"/>
</dbReference>
<organism evidence="2 3">
    <name type="scientific">Oryza meyeriana var. granulata</name>
    <dbReference type="NCBI Taxonomy" id="110450"/>
    <lineage>
        <taxon>Eukaryota</taxon>
        <taxon>Viridiplantae</taxon>
        <taxon>Streptophyta</taxon>
        <taxon>Embryophyta</taxon>
        <taxon>Tracheophyta</taxon>
        <taxon>Spermatophyta</taxon>
        <taxon>Magnoliopsida</taxon>
        <taxon>Liliopsida</taxon>
        <taxon>Poales</taxon>
        <taxon>Poaceae</taxon>
        <taxon>BOP clade</taxon>
        <taxon>Oryzoideae</taxon>
        <taxon>Oryzeae</taxon>
        <taxon>Oryzinae</taxon>
        <taxon>Oryza</taxon>
        <taxon>Oryza meyeriana</taxon>
    </lineage>
</organism>
<protein>
    <submittedName>
        <fullName evidence="2">Uncharacterized protein</fullName>
    </submittedName>
</protein>
<comment type="caution">
    <text evidence="2">The sequence shown here is derived from an EMBL/GenBank/DDBJ whole genome shotgun (WGS) entry which is preliminary data.</text>
</comment>